<organism evidence="5 6">
    <name type="scientific">Emericella nidulans (strain FGSC A4 / ATCC 38163 / CBS 112.46 / NRRL 194 / M139)</name>
    <name type="common">Aspergillus nidulans</name>
    <dbReference type="NCBI Taxonomy" id="227321"/>
    <lineage>
        <taxon>Eukaryota</taxon>
        <taxon>Fungi</taxon>
        <taxon>Dikarya</taxon>
        <taxon>Ascomycota</taxon>
        <taxon>Pezizomycotina</taxon>
        <taxon>Eurotiomycetes</taxon>
        <taxon>Eurotiomycetidae</taxon>
        <taxon>Eurotiales</taxon>
        <taxon>Aspergillaceae</taxon>
        <taxon>Aspergillus</taxon>
        <taxon>Aspergillus subgen. Nidulantes</taxon>
    </lineage>
</organism>
<dbReference type="GeneID" id="2868524"/>
<reference evidence="6" key="1">
    <citation type="journal article" date="2005" name="Nature">
        <title>Sequencing of Aspergillus nidulans and comparative analysis with A. fumigatus and A. oryzae.</title>
        <authorList>
            <person name="Galagan J.E."/>
            <person name="Calvo S.E."/>
            <person name="Cuomo C."/>
            <person name="Ma L.J."/>
            <person name="Wortman J.R."/>
            <person name="Batzoglou S."/>
            <person name="Lee S.I."/>
            <person name="Basturkmen M."/>
            <person name="Spevak C.C."/>
            <person name="Clutterbuck J."/>
            <person name="Kapitonov V."/>
            <person name="Jurka J."/>
            <person name="Scazzocchio C."/>
            <person name="Farman M."/>
            <person name="Butler J."/>
            <person name="Purcell S."/>
            <person name="Harris S."/>
            <person name="Braus G.H."/>
            <person name="Draht O."/>
            <person name="Busch S."/>
            <person name="D'Enfert C."/>
            <person name="Bouchier C."/>
            <person name="Goldman G.H."/>
            <person name="Bell-Pedersen D."/>
            <person name="Griffiths-Jones S."/>
            <person name="Doonan J.H."/>
            <person name="Yu J."/>
            <person name="Vienken K."/>
            <person name="Pain A."/>
            <person name="Freitag M."/>
            <person name="Selker E.U."/>
            <person name="Archer D.B."/>
            <person name="Penalva M.A."/>
            <person name="Oakley B.R."/>
            <person name="Momany M."/>
            <person name="Tanaka T."/>
            <person name="Kumagai T."/>
            <person name="Asai K."/>
            <person name="Machida M."/>
            <person name="Nierman W.C."/>
            <person name="Denning D.W."/>
            <person name="Caddick M."/>
            <person name="Hynes M."/>
            <person name="Paoletti M."/>
            <person name="Fischer R."/>
            <person name="Miller B."/>
            <person name="Dyer P."/>
            <person name="Sachs M.S."/>
            <person name="Osmani S.A."/>
            <person name="Birren B.W."/>
        </authorList>
    </citation>
    <scope>NUCLEOTIDE SEQUENCE [LARGE SCALE GENOMIC DNA]</scope>
    <source>
        <strain evidence="6">FGSC A4 / ATCC 38163 / CBS 112.46 / NRRL 194 / M139</strain>
    </source>
</reference>
<dbReference type="RefSeq" id="XP_681888.1">
    <property type="nucleotide sequence ID" value="XM_676796.1"/>
</dbReference>
<dbReference type="OrthoDB" id="419598at2759"/>
<name>Q5ASW1_EMENI</name>
<comment type="similarity">
    <text evidence="1">Belongs to the NmrA-type oxidoreductase family. Isoflavone reductase subfamily.</text>
</comment>
<evidence type="ECO:0000256" key="3">
    <source>
        <dbReference type="ARBA" id="ARBA00023002"/>
    </source>
</evidence>
<evidence type="ECO:0000313" key="6">
    <source>
        <dbReference type="Proteomes" id="UP000000560"/>
    </source>
</evidence>
<reference evidence="6" key="2">
    <citation type="journal article" date="2009" name="Fungal Genet. Biol.">
        <title>The 2008 update of the Aspergillus nidulans genome annotation: a community effort.</title>
        <authorList>
            <person name="Wortman J.R."/>
            <person name="Gilsenan J.M."/>
            <person name="Joardar V."/>
            <person name="Deegan J."/>
            <person name="Clutterbuck J."/>
            <person name="Andersen M.R."/>
            <person name="Archer D."/>
            <person name="Bencina M."/>
            <person name="Braus G."/>
            <person name="Coutinho P."/>
            <person name="von Dohren H."/>
            <person name="Doonan J."/>
            <person name="Driessen A.J."/>
            <person name="Durek P."/>
            <person name="Espeso E."/>
            <person name="Fekete E."/>
            <person name="Flipphi M."/>
            <person name="Estrada C.G."/>
            <person name="Geysens S."/>
            <person name="Goldman G."/>
            <person name="de Groot P.W."/>
            <person name="Hansen K."/>
            <person name="Harris S.D."/>
            <person name="Heinekamp T."/>
            <person name="Helmstaedt K."/>
            <person name="Henrissat B."/>
            <person name="Hofmann G."/>
            <person name="Homan T."/>
            <person name="Horio T."/>
            <person name="Horiuchi H."/>
            <person name="James S."/>
            <person name="Jones M."/>
            <person name="Karaffa L."/>
            <person name="Karanyi Z."/>
            <person name="Kato M."/>
            <person name="Keller N."/>
            <person name="Kelly D.E."/>
            <person name="Kiel J.A."/>
            <person name="Kim J.M."/>
            <person name="van der Klei I.J."/>
            <person name="Klis F.M."/>
            <person name="Kovalchuk A."/>
            <person name="Krasevec N."/>
            <person name="Kubicek C.P."/>
            <person name="Liu B."/>
            <person name="Maccabe A."/>
            <person name="Meyer V."/>
            <person name="Mirabito P."/>
            <person name="Miskei M."/>
            <person name="Mos M."/>
            <person name="Mullins J."/>
            <person name="Nelson D.R."/>
            <person name="Nielsen J."/>
            <person name="Oakley B.R."/>
            <person name="Osmani S.A."/>
            <person name="Pakula T."/>
            <person name="Paszewski A."/>
            <person name="Paulsen I."/>
            <person name="Pilsyk S."/>
            <person name="Pocsi I."/>
            <person name="Punt P.J."/>
            <person name="Ram A.F."/>
            <person name="Ren Q."/>
            <person name="Robellet X."/>
            <person name="Robson G."/>
            <person name="Seiboth B."/>
            <person name="van Solingen P."/>
            <person name="Specht T."/>
            <person name="Sun J."/>
            <person name="Taheri-Talesh N."/>
            <person name="Takeshita N."/>
            <person name="Ussery D."/>
            <person name="vanKuyk P.A."/>
            <person name="Visser H."/>
            <person name="van de Vondervoort P.J."/>
            <person name="de Vries R.P."/>
            <person name="Walton J."/>
            <person name="Xiang X."/>
            <person name="Xiong Y."/>
            <person name="Zeng A.P."/>
            <person name="Brandt B.W."/>
            <person name="Cornell M.J."/>
            <person name="van den Hondel C.A."/>
            <person name="Visser J."/>
            <person name="Oliver S.G."/>
            <person name="Turner G."/>
        </authorList>
    </citation>
    <scope>GENOME REANNOTATION</scope>
    <source>
        <strain evidence="6">FGSC A4 / ATCC 38163 / CBS 112.46 / NRRL 194 / M139</strain>
    </source>
</reference>
<dbReference type="KEGG" id="ani:ANIA_08619"/>
<keyword evidence="6" id="KW-1185">Reference proteome</keyword>
<dbReference type="GO" id="GO:0016491">
    <property type="term" value="F:oxidoreductase activity"/>
    <property type="evidence" value="ECO:0007669"/>
    <property type="project" value="UniProtKB-KW"/>
</dbReference>
<dbReference type="Pfam" id="PF13460">
    <property type="entry name" value="NAD_binding_10"/>
    <property type="match status" value="1"/>
</dbReference>
<dbReference type="HOGENOM" id="CLU_044876_1_1_1"/>
<sequence length="350" mass="39099">MAQQYAKDQPAGFTNRIEKVAIIGGLMVKLRPNKAGGSIGRHLTDQLLKNGKHTITAITRPESTNRIPDGVKLARVDYSSDDDSALVEVLKGQQVLLITMNVMAPRDTVVKIIRAAAKAGVRYIEPNWYGHDAANDALCRDSMLTENRDRAIEEIKKLGVSAYLLLVCNFWYEFSLGGGTDRFGFNFAKRTFTIFDNGDVAINTTTWPQCGRAIASLLSLKELPEDESDTSPTLSQFTNRGTYVSSFRLTQRDMFKSVKRVTGTADSEWKITRELSLVRFKEGQEALKVHDWKAFPKMLYSRMFFPNGDGDYESRLGLDNAVLDLPVEELDEATKEGIRMGLAGEVPFSH</sequence>
<evidence type="ECO:0000313" key="5">
    <source>
        <dbReference type="EMBL" id="CBF78316.1"/>
    </source>
</evidence>
<dbReference type="AlphaFoldDB" id="Q5ASW1"/>
<dbReference type="EMBL" id="BN001303">
    <property type="protein sequence ID" value="CBF78316.1"/>
    <property type="molecule type" value="Genomic_DNA"/>
</dbReference>
<dbReference type="InterPro" id="IPR036291">
    <property type="entry name" value="NAD(P)-bd_dom_sf"/>
</dbReference>
<dbReference type="PANTHER" id="PTHR47706">
    <property type="entry name" value="NMRA-LIKE FAMILY PROTEIN"/>
    <property type="match status" value="1"/>
</dbReference>
<dbReference type="PANTHER" id="PTHR47706:SF7">
    <property type="entry name" value="CIPA-LIKE, PUTATIVE (AFU_ORTHOLOGUE AFUA_1G01630)-RELATED"/>
    <property type="match status" value="1"/>
</dbReference>
<dbReference type="InterPro" id="IPR051609">
    <property type="entry name" value="NmrA/Isoflavone_reductase-like"/>
</dbReference>
<keyword evidence="3" id="KW-0560">Oxidoreductase</keyword>
<evidence type="ECO:0000259" key="4">
    <source>
        <dbReference type="Pfam" id="PF13460"/>
    </source>
</evidence>
<dbReference type="InParanoid" id="Q5ASW1"/>
<dbReference type="OMA" id="WAITHES"/>
<evidence type="ECO:0000256" key="2">
    <source>
        <dbReference type="ARBA" id="ARBA00022857"/>
    </source>
</evidence>
<dbReference type="InterPro" id="IPR016040">
    <property type="entry name" value="NAD(P)-bd_dom"/>
</dbReference>
<dbReference type="Proteomes" id="UP000000560">
    <property type="component" value="Chromosome III"/>
</dbReference>
<keyword evidence="2" id="KW-0521">NADP</keyword>
<dbReference type="Gene3D" id="3.40.50.720">
    <property type="entry name" value="NAD(P)-binding Rossmann-like Domain"/>
    <property type="match status" value="1"/>
</dbReference>
<accession>Q5ASW1</accession>
<dbReference type="eggNOG" id="ENOG502QTQ8">
    <property type="taxonomic scope" value="Eukaryota"/>
</dbReference>
<accession>C8VAF0</accession>
<evidence type="ECO:0000256" key="1">
    <source>
        <dbReference type="ARBA" id="ARBA00005725"/>
    </source>
</evidence>
<proteinExistence type="inferred from homology"/>
<protein>
    <recommendedName>
        <fullName evidence="4">NAD(P)-binding domain-containing protein</fullName>
    </recommendedName>
</protein>
<gene>
    <name evidence="5" type="ORF">ANIA_08619</name>
</gene>
<feature type="domain" description="NAD(P)-binding" evidence="4">
    <location>
        <begin position="35"/>
        <end position="122"/>
    </location>
</feature>
<dbReference type="SUPFAM" id="SSF51735">
    <property type="entry name" value="NAD(P)-binding Rossmann-fold domains"/>
    <property type="match status" value="1"/>
</dbReference>